<reference evidence="1 2" key="1">
    <citation type="submission" date="2017-01" db="EMBL/GenBank/DDBJ databases">
        <authorList>
            <person name="Mah S.A."/>
            <person name="Swanson W.J."/>
            <person name="Moy G.W."/>
            <person name="Vacquier V.D."/>
        </authorList>
    </citation>
    <scope>NUCLEOTIDE SEQUENCE [LARGE SCALE GENOMIC DNA]</scope>
    <source>
        <strain evidence="1 2">DSM 26375</strain>
    </source>
</reference>
<dbReference type="OrthoDB" id="9814215at2"/>
<dbReference type="SUPFAM" id="SSF55331">
    <property type="entry name" value="Tautomerase/MIF"/>
    <property type="match status" value="1"/>
</dbReference>
<dbReference type="EMBL" id="FTOT01000001">
    <property type="protein sequence ID" value="SIS67681.1"/>
    <property type="molecule type" value="Genomic_DNA"/>
</dbReference>
<dbReference type="InterPro" id="IPR014347">
    <property type="entry name" value="Tautomerase/MIF_sf"/>
</dbReference>
<dbReference type="RefSeq" id="WP_076528933.1">
    <property type="nucleotide sequence ID" value="NZ_BMEH01000001.1"/>
</dbReference>
<dbReference type="PANTHER" id="PTHR37950">
    <property type="entry name" value="4-HYDROXYPHENYLACETATE CATABOLISM PROTEIN"/>
    <property type="match status" value="1"/>
</dbReference>
<organism evidence="1 2">
    <name type="scientific">Gemmobacter megaterium</name>
    <dbReference type="NCBI Taxonomy" id="1086013"/>
    <lineage>
        <taxon>Bacteria</taxon>
        <taxon>Pseudomonadati</taxon>
        <taxon>Pseudomonadota</taxon>
        <taxon>Alphaproteobacteria</taxon>
        <taxon>Rhodobacterales</taxon>
        <taxon>Paracoccaceae</taxon>
        <taxon>Gemmobacter</taxon>
    </lineage>
</organism>
<gene>
    <name evidence="1" type="ORF">SAMN05421774_101837</name>
</gene>
<dbReference type="STRING" id="1086013.SAMN05421774_101837"/>
<dbReference type="AlphaFoldDB" id="A0A1N7L1L3"/>
<proteinExistence type="predicted"/>
<sequence>MPHLSYDHAAGLSALADMPGFADHMRRAMLDTGLFPLGGIRVRGHAASSESVADGAPGWLWLDMQVRIGQGRSEAEKTRVTQALYAAARAFLEPCLGDRPFALSLELREIDPRFSAKSWNTVHAALKG</sequence>
<keyword evidence="1" id="KW-0413">Isomerase</keyword>
<dbReference type="Gene3D" id="3.30.429.10">
    <property type="entry name" value="Macrophage Migration Inhibitory Factor"/>
    <property type="match status" value="1"/>
</dbReference>
<dbReference type="Proteomes" id="UP000186141">
    <property type="component" value="Unassembled WGS sequence"/>
</dbReference>
<dbReference type="Pfam" id="PF02962">
    <property type="entry name" value="CHMI"/>
    <property type="match status" value="1"/>
</dbReference>
<dbReference type="InterPro" id="IPR004220">
    <property type="entry name" value="5-COMe_2-OHmuconate_Isoase"/>
</dbReference>
<dbReference type="CDD" id="cd00580">
    <property type="entry name" value="CHMI"/>
    <property type="match status" value="1"/>
</dbReference>
<accession>A0A1N7L1L3</accession>
<name>A0A1N7L1L3_9RHOB</name>
<dbReference type="GO" id="GO:0008704">
    <property type="term" value="F:5-carboxymethyl-2-hydroxymuconate delta-isomerase activity"/>
    <property type="evidence" value="ECO:0007669"/>
    <property type="project" value="InterPro"/>
</dbReference>
<dbReference type="PANTHER" id="PTHR37950:SF1">
    <property type="entry name" value="4-HYDROXYPHENYLACETATE CATABOLISM PROTEIN"/>
    <property type="match status" value="1"/>
</dbReference>
<evidence type="ECO:0000313" key="2">
    <source>
        <dbReference type="Proteomes" id="UP000186141"/>
    </source>
</evidence>
<keyword evidence="2" id="KW-1185">Reference proteome</keyword>
<protein>
    <submittedName>
        <fullName evidence="1">5-carboxymethyl-2-hydroxymuconate isomerase</fullName>
    </submittedName>
</protein>
<evidence type="ECO:0000313" key="1">
    <source>
        <dbReference type="EMBL" id="SIS67681.1"/>
    </source>
</evidence>